<dbReference type="RefSeq" id="WP_343849801.1">
    <property type="nucleotide sequence ID" value="NZ_BAAAFI010000006.1"/>
</dbReference>
<dbReference type="Proteomes" id="UP001500469">
    <property type="component" value="Unassembled WGS sequence"/>
</dbReference>
<reference evidence="2 3" key="1">
    <citation type="journal article" date="2019" name="Int. J. Syst. Evol. Microbiol.">
        <title>The Global Catalogue of Microorganisms (GCM) 10K type strain sequencing project: providing services to taxonomists for standard genome sequencing and annotation.</title>
        <authorList>
            <consortium name="The Broad Institute Genomics Platform"/>
            <consortium name="The Broad Institute Genome Sequencing Center for Infectious Disease"/>
            <person name="Wu L."/>
            <person name="Ma J."/>
        </authorList>
    </citation>
    <scope>NUCLEOTIDE SEQUENCE [LARGE SCALE GENOMIC DNA]</scope>
    <source>
        <strain evidence="2 3">JCM 16112</strain>
    </source>
</reference>
<feature type="signal peptide" evidence="1">
    <location>
        <begin position="1"/>
        <end position="20"/>
    </location>
</feature>
<organism evidence="2 3">
    <name type="scientific">Algoriphagus jejuensis</name>
    <dbReference type="NCBI Taxonomy" id="419934"/>
    <lineage>
        <taxon>Bacteria</taxon>
        <taxon>Pseudomonadati</taxon>
        <taxon>Bacteroidota</taxon>
        <taxon>Cytophagia</taxon>
        <taxon>Cytophagales</taxon>
        <taxon>Cyclobacteriaceae</taxon>
        <taxon>Algoriphagus</taxon>
    </lineage>
</organism>
<dbReference type="EMBL" id="BAAAFI010000006">
    <property type="protein sequence ID" value="GAA0878416.1"/>
    <property type="molecule type" value="Genomic_DNA"/>
</dbReference>
<proteinExistence type="predicted"/>
<protein>
    <submittedName>
        <fullName evidence="2">Uncharacterized protein</fullName>
    </submittedName>
</protein>
<evidence type="ECO:0000256" key="1">
    <source>
        <dbReference type="SAM" id="SignalP"/>
    </source>
</evidence>
<sequence length="190" mass="20586">MKTFLSILILIAGFSASAQTVPSKEIQIKMALLAAPEDQRAGAAVYSYEGVLLRKGSNQTVCLGDDPSREGLSVSCYHSSAQPFMERGWALRKEGKSAQEIFSIREAEAKAETLTLPDYGSTLFALVADEKDVDWSTGEASNTYTRSVVYIPWSTAESTGLPLGPPAPGLPWIMDPGTHRAHIMINPPRN</sequence>
<evidence type="ECO:0000313" key="3">
    <source>
        <dbReference type="Proteomes" id="UP001500469"/>
    </source>
</evidence>
<accession>A0ABN1MY57</accession>
<keyword evidence="3" id="KW-1185">Reference proteome</keyword>
<keyword evidence="1" id="KW-0732">Signal</keyword>
<evidence type="ECO:0000313" key="2">
    <source>
        <dbReference type="EMBL" id="GAA0878416.1"/>
    </source>
</evidence>
<comment type="caution">
    <text evidence="2">The sequence shown here is derived from an EMBL/GenBank/DDBJ whole genome shotgun (WGS) entry which is preliminary data.</text>
</comment>
<name>A0ABN1MY57_9BACT</name>
<feature type="chain" id="PRO_5045508644" evidence="1">
    <location>
        <begin position="21"/>
        <end position="190"/>
    </location>
</feature>
<gene>
    <name evidence="2" type="ORF">GCM10009119_13840</name>
</gene>